<gene>
    <name evidence="1" type="ORF">LTR16_003460</name>
</gene>
<dbReference type="PANTHER" id="PTHR21521">
    <property type="entry name" value="AMUN, ISOFORM A"/>
    <property type="match status" value="1"/>
</dbReference>
<dbReference type="PANTHER" id="PTHR21521:SF0">
    <property type="entry name" value="AMUN, ISOFORM A"/>
    <property type="match status" value="1"/>
</dbReference>
<name>A0ABR0LNV5_9PEZI</name>
<proteinExistence type="predicted"/>
<accession>A0ABR0LNV5</accession>
<comment type="caution">
    <text evidence="1">The sequence shown here is derived from an EMBL/GenBank/DDBJ whole genome shotgun (WGS) entry which is preliminary data.</text>
</comment>
<dbReference type="EMBL" id="JAVRRA010016777">
    <property type="protein sequence ID" value="KAK5201211.1"/>
    <property type="molecule type" value="Genomic_DNA"/>
</dbReference>
<organism evidence="1 2">
    <name type="scientific">Cryomyces antarcticus</name>
    <dbReference type="NCBI Taxonomy" id="329879"/>
    <lineage>
        <taxon>Eukaryota</taxon>
        <taxon>Fungi</taxon>
        <taxon>Dikarya</taxon>
        <taxon>Ascomycota</taxon>
        <taxon>Pezizomycotina</taxon>
        <taxon>Dothideomycetes</taxon>
        <taxon>Dothideomycetes incertae sedis</taxon>
        <taxon>Cryomyces</taxon>
    </lineage>
</organism>
<protein>
    <recommendedName>
        <fullName evidence="3">HhH-GPD domain-containing protein</fullName>
    </recommendedName>
</protein>
<keyword evidence="2" id="KW-1185">Reference proteome</keyword>
<reference evidence="1 2" key="1">
    <citation type="submission" date="2023-08" db="EMBL/GenBank/DDBJ databases">
        <title>Black Yeasts Isolated from many extreme environments.</title>
        <authorList>
            <person name="Coleine C."/>
            <person name="Stajich J.E."/>
            <person name="Selbmann L."/>
        </authorList>
    </citation>
    <scope>NUCLEOTIDE SEQUENCE [LARGE SCALE GENOMIC DNA]</scope>
    <source>
        <strain evidence="1 2">CCFEE 536</strain>
    </source>
</reference>
<feature type="non-terminal residue" evidence="1">
    <location>
        <position position="147"/>
    </location>
</feature>
<sequence>MKPSQAADQISLDGLKAQLELYDRYIPEKLQSLEEKRLKTIPAALERRRRDGDAFLEKEEVQDLVEWKLKHGTYRPKLASLVASNSASTIRCTTTTAFRIYAANPDEYATALTTLATLRGVGPATASLLLACGDPAVVPFFSDELFR</sequence>
<evidence type="ECO:0000313" key="1">
    <source>
        <dbReference type="EMBL" id="KAK5201211.1"/>
    </source>
</evidence>
<dbReference type="Proteomes" id="UP001357485">
    <property type="component" value="Unassembled WGS sequence"/>
</dbReference>
<evidence type="ECO:0000313" key="2">
    <source>
        <dbReference type="Proteomes" id="UP001357485"/>
    </source>
</evidence>
<evidence type="ECO:0008006" key="3">
    <source>
        <dbReference type="Google" id="ProtNLM"/>
    </source>
</evidence>